<evidence type="ECO:0000313" key="1">
    <source>
        <dbReference type="EMBL" id="KAB8192993.1"/>
    </source>
</evidence>
<dbReference type="Gene3D" id="3.40.50.300">
    <property type="entry name" value="P-loop containing nucleotide triphosphate hydrolases"/>
    <property type="match status" value="1"/>
</dbReference>
<keyword evidence="2" id="KW-1185">Reference proteome</keyword>
<dbReference type="InterPro" id="IPR027417">
    <property type="entry name" value="P-loop_NTPase"/>
</dbReference>
<dbReference type="SUPFAM" id="SSF48452">
    <property type="entry name" value="TPR-like"/>
    <property type="match status" value="2"/>
</dbReference>
<dbReference type="PANTHER" id="PTHR47691:SF3">
    <property type="entry name" value="HTH-TYPE TRANSCRIPTIONAL REGULATOR RV0890C-RELATED"/>
    <property type="match status" value="1"/>
</dbReference>
<dbReference type="InterPro" id="IPR036388">
    <property type="entry name" value="WH-like_DNA-bd_sf"/>
</dbReference>
<dbReference type="GO" id="GO:0043531">
    <property type="term" value="F:ADP binding"/>
    <property type="evidence" value="ECO:0007669"/>
    <property type="project" value="InterPro"/>
</dbReference>
<accession>A0A5C4WCF0</accession>
<dbReference type="OrthoDB" id="5521887at2"/>
<reference evidence="1 2" key="1">
    <citation type="submission" date="2019-10" db="EMBL/GenBank/DDBJ databases">
        <title>Nonomuraea sp. nov., isolated from Phyllanthus amarus.</title>
        <authorList>
            <person name="Klykleung N."/>
            <person name="Tanasupawat S."/>
        </authorList>
    </citation>
    <scope>NUCLEOTIDE SEQUENCE [LARGE SCALE GENOMIC DNA]</scope>
    <source>
        <strain evidence="1 2">PA1-10</strain>
    </source>
</reference>
<evidence type="ECO:0000313" key="2">
    <source>
        <dbReference type="Proteomes" id="UP000312512"/>
    </source>
</evidence>
<dbReference type="EMBL" id="VDLX02000008">
    <property type="protein sequence ID" value="KAB8192993.1"/>
    <property type="molecule type" value="Genomic_DNA"/>
</dbReference>
<protein>
    <submittedName>
        <fullName evidence="1">Tetratricopeptide repeat protein</fullName>
    </submittedName>
</protein>
<dbReference type="SUPFAM" id="SSF52540">
    <property type="entry name" value="P-loop containing nucleoside triphosphate hydrolases"/>
    <property type="match status" value="1"/>
</dbReference>
<sequence length="793" mass="87233">MNDDPPDGTTHSEVSGSAAEIVQARDISGGIHFHGSADGTPRPQQLPSDVSGFVNREAELQRLETEIVPRTDGTPGISLIIIAGTAGVGKTSLALRWAHRTRRNFAEGSLYINLRGYDPGLPITPQHALERFLSALGVPRESIPSELDERAALYRSLLAGRRMLVVLDNAVSAGQVRPLIPGTRESLVIVTSRSRLSSLMVRDGALRITLGLLSEPDAVGLLKTAMNRYRPHDEDARLAELARLCARLPLALRIAAERAVSRPWMELSELIDELRGESTLWNALTTDDDDDAVRSVFAWSYQALPQDAAELFRRLSAHPGAEFSSEVVAALVGEGRARVRHLLDVLVGAHLVEQAGPDRFQLHDLLRSYAADQLSSEDTRETSTALTNRVLLWYAHAAQAATGWINSMEEAAVLPALDPGVEPPGFSGYEEAVDWYELEKLNLRAAVECAARLGMHALAAKLAVTLRDIYMRFNAFDDWIETSRLGLGAARHLRDRRAEASLLEGLGMAFTQRHDFRRGEEFHRAALAIRQETGTRIDVGLSLNDIGIVHFRGRRLGEALEMFERSRTIFAGEGHDHWEAVAATNLAEAGTELGHLEEAEVLVHRALRIFRATGERGGEGNALRVLSTIRRRTGRVADALRSIEGALGIAQEARNHVWEAYWLIELGKVQLLMNRPESALVSSQRSATLHRRIADRVREAQAWDVAGEAYQALGRFDEAAHFHEGAVTAFDGAGLRWLTGMSLCHLAFAQWGTGDDAGARSNAVTAREMLSEFEDLDSEAARSRIDEVFRSRS</sequence>
<dbReference type="InterPro" id="IPR011990">
    <property type="entry name" value="TPR-like_helical_dom_sf"/>
</dbReference>
<dbReference type="AlphaFoldDB" id="A0A5C4WCF0"/>
<proteinExistence type="predicted"/>
<name>A0A5C4WCF0_9ACTN</name>
<dbReference type="Gene3D" id="1.25.40.10">
    <property type="entry name" value="Tetratricopeptide repeat domain"/>
    <property type="match status" value="1"/>
</dbReference>
<dbReference type="SMART" id="SM00028">
    <property type="entry name" value="TPR"/>
    <property type="match status" value="5"/>
</dbReference>
<dbReference type="InterPro" id="IPR019734">
    <property type="entry name" value="TPR_rpt"/>
</dbReference>
<dbReference type="PANTHER" id="PTHR47691">
    <property type="entry name" value="REGULATOR-RELATED"/>
    <property type="match status" value="1"/>
</dbReference>
<organism evidence="1 2">
    <name type="scientific">Nonomuraea phyllanthi</name>
    <dbReference type="NCBI Taxonomy" id="2219224"/>
    <lineage>
        <taxon>Bacteria</taxon>
        <taxon>Bacillati</taxon>
        <taxon>Actinomycetota</taxon>
        <taxon>Actinomycetes</taxon>
        <taxon>Streptosporangiales</taxon>
        <taxon>Streptosporangiaceae</taxon>
        <taxon>Nonomuraea</taxon>
    </lineage>
</organism>
<dbReference type="PRINTS" id="PR00364">
    <property type="entry name" value="DISEASERSIST"/>
</dbReference>
<dbReference type="Gene3D" id="1.10.10.10">
    <property type="entry name" value="Winged helix-like DNA-binding domain superfamily/Winged helix DNA-binding domain"/>
    <property type="match status" value="1"/>
</dbReference>
<dbReference type="RefSeq" id="WP_139632445.1">
    <property type="nucleotide sequence ID" value="NZ_VDLX02000008.1"/>
</dbReference>
<dbReference type="Pfam" id="PF13424">
    <property type="entry name" value="TPR_12"/>
    <property type="match status" value="1"/>
</dbReference>
<comment type="caution">
    <text evidence="1">The sequence shown here is derived from an EMBL/GenBank/DDBJ whole genome shotgun (WGS) entry which is preliminary data.</text>
</comment>
<dbReference type="Proteomes" id="UP000312512">
    <property type="component" value="Unassembled WGS sequence"/>
</dbReference>
<gene>
    <name evidence="1" type="ORF">FH608_021870</name>
</gene>